<dbReference type="PANTHER" id="PTHR42742:SF3">
    <property type="entry name" value="FRUCTOKINASE"/>
    <property type="match status" value="1"/>
</dbReference>
<dbReference type="GO" id="GO:0004476">
    <property type="term" value="F:mannose-6-phosphate isomerase activity"/>
    <property type="evidence" value="ECO:0007669"/>
    <property type="project" value="InterPro"/>
</dbReference>
<evidence type="ECO:0000256" key="2">
    <source>
        <dbReference type="ARBA" id="ARBA00022833"/>
    </source>
</evidence>
<gene>
    <name evidence="4" type="ORF">UFOPK1776_00312</name>
</gene>
<dbReference type="InterPro" id="IPR014710">
    <property type="entry name" value="RmlC-like_jellyroll"/>
</dbReference>
<dbReference type="AlphaFoldDB" id="A0A6J6FMZ1"/>
<dbReference type="Gene3D" id="2.60.120.10">
    <property type="entry name" value="Jelly Rolls"/>
    <property type="match status" value="2"/>
</dbReference>
<dbReference type="PANTHER" id="PTHR42742">
    <property type="entry name" value="TRANSCRIPTIONAL REPRESSOR MPRA"/>
    <property type="match status" value="1"/>
</dbReference>
<organism evidence="4">
    <name type="scientific">freshwater metagenome</name>
    <dbReference type="NCBI Taxonomy" id="449393"/>
    <lineage>
        <taxon>unclassified sequences</taxon>
        <taxon>metagenomes</taxon>
        <taxon>ecological metagenomes</taxon>
    </lineage>
</organism>
<dbReference type="CDD" id="cd07010">
    <property type="entry name" value="cupin_PMI_type_I_N_bac"/>
    <property type="match status" value="1"/>
</dbReference>
<dbReference type="SUPFAM" id="SSF51182">
    <property type="entry name" value="RmlC-like cupins"/>
    <property type="match status" value="1"/>
</dbReference>
<dbReference type="InterPro" id="IPR011051">
    <property type="entry name" value="RmlC_Cupin_sf"/>
</dbReference>
<keyword evidence="1" id="KW-0479">Metal-binding</keyword>
<evidence type="ECO:0000256" key="1">
    <source>
        <dbReference type="ARBA" id="ARBA00022723"/>
    </source>
</evidence>
<name>A0A6J6FMZ1_9ZZZZ</name>
<accession>A0A6J6FMZ1</accession>
<sequence length="338" mass="36954">MNNLGAKPEKLPSNQFDHFYKGGYRIGKLRNGPGGPMRPEEWIGSTTTRFGESVNGLSKLSDGRILKDVINSDPLNWLGKAHIDKYGVSIEILVKLLDPDQRLPVHYHPDKKFAAENLHLNHGKTEAWIILEAPKGARVGLGFKQEMTKNEVSTLVKAHDSNTLLDLLTFIEVKAGDAIFVPAGVAHAIESGIFVLELQEPTDLSILLEWDGFAVDGDKDGHLNLGYELALDALRLTPLTDSERKEVVTRFEEASSKSQVIFNEIANSFFRADFLAGDDLEVEAGFGIFLCLTGEGHLEFNKTEKLSVKAGDAVVIPHSAGGFKLNGCKGIISRPPAA</sequence>
<dbReference type="GO" id="GO:0008270">
    <property type="term" value="F:zinc ion binding"/>
    <property type="evidence" value="ECO:0007669"/>
    <property type="project" value="InterPro"/>
</dbReference>
<keyword evidence="2" id="KW-0862">Zinc</keyword>
<reference evidence="4" key="1">
    <citation type="submission" date="2020-05" db="EMBL/GenBank/DDBJ databases">
        <authorList>
            <person name="Chiriac C."/>
            <person name="Salcher M."/>
            <person name="Ghai R."/>
            <person name="Kavagutti S V."/>
        </authorList>
    </citation>
    <scope>NUCLEOTIDE SEQUENCE</scope>
</reference>
<dbReference type="InterPro" id="IPR051804">
    <property type="entry name" value="Carb_Metab_Reg_Kinase/Isom"/>
</dbReference>
<protein>
    <submittedName>
        <fullName evidence="4">Unannotated protein</fullName>
    </submittedName>
</protein>
<evidence type="ECO:0000259" key="3">
    <source>
        <dbReference type="Pfam" id="PF20511"/>
    </source>
</evidence>
<dbReference type="InterPro" id="IPR046457">
    <property type="entry name" value="PMI_typeI_cat"/>
</dbReference>
<proteinExistence type="predicted"/>
<dbReference type="EMBL" id="CAEZUC010000026">
    <property type="protein sequence ID" value="CAB4585868.1"/>
    <property type="molecule type" value="Genomic_DNA"/>
</dbReference>
<evidence type="ECO:0000313" key="4">
    <source>
        <dbReference type="EMBL" id="CAB4585868.1"/>
    </source>
</evidence>
<feature type="domain" description="Phosphomannose isomerase type I catalytic" evidence="3">
    <location>
        <begin position="55"/>
        <end position="121"/>
    </location>
</feature>
<dbReference type="Pfam" id="PF20511">
    <property type="entry name" value="PMI_typeI_cat"/>
    <property type="match status" value="1"/>
</dbReference>